<dbReference type="OrthoDB" id="70032at2157"/>
<keyword evidence="1" id="KW-1133">Transmembrane helix</keyword>
<dbReference type="GeneID" id="10669516"/>
<dbReference type="eggNOG" id="arCOG06468">
    <property type="taxonomic scope" value="Archaea"/>
</dbReference>
<protein>
    <recommendedName>
        <fullName evidence="4">PsbP C-terminal domain-containing protein</fullName>
    </recommendedName>
</protein>
<organism evidence="2 3">
    <name type="scientific">Methanobacterium paludis (strain DSM 25820 / JCM 18151 / SWAN1)</name>
    <dbReference type="NCBI Taxonomy" id="868131"/>
    <lineage>
        <taxon>Archaea</taxon>
        <taxon>Methanobacteriati</taxon>
        <taxon>Methanobacteriota</taxon>
        <taxon>Methanomada group</taxon>
        <taxon>Methanobacteria</taxon>
        <taxon>Methanobacteriales</taxon>
        <taxon>Methanobacteriaceae</taxon>
        <taxon>Methanobacterium</taxon>
    </lineage>
</organism>
<proteinExistence type="predicted"/>
<keyword evidence="3" id="KW-1185">Reference proteome</keyword>
<dbReference type="HOGENOM" id="CLU_1551848_0_0_2"/>
<dbReference type="RefSeq" id="WP_013826507.1">
    <property type="nucleotide sequence ID" value="NC_015574.1"/>
</dbReference>
<evidence type="ECO:0000256" key="1">
    <source>
        <dbReference type="SAM" id="Phobius"/>
    </source>
</evidence>
<dbReference type="KEGG" id="mew:MSWAN_1999"/>
<evidence type="ECO:0008006" key="4">
    <source>
        <dbReference type="Google" id="ProtNLM"/>
    </source>
</evidence>
<dbReference type="Proteomes" id="UP000009231">
    <property type="component" value="Chromosome"/>
</dbReference>
<dbReference type="AlphaFoldDB" id="F6D749"/>
<evidence type="ECO:0000313" key="3">
    <source>
        <dbReference type="Proteomes" id="UP000009231"/>
    </source>
</evidence>
<reference evidence="2 3" key="1">
    <citation type="journal article" date="2014" name="Int. J. Syst. Evol. Microbiol.">
        <title>Methanobacterium paludis sp. nov. and a novel strain of Methanobacterium lacus isolated from northern peatlands.</title>
        <authorList>
            <person name="Cadillo-Quiroz H."/>
            <person name="Brauer S.L."/>
            <person name="Goodson N."/>
            <person name="Yavitt J.B."/>
            <person name="Zinder S.H."/>
        </authorList>
    </citation>
    <scope>NUCLEOTIDE SEQUENCE [LARGE SCALE GENOMIC DNA]</scope>
    <source>
        <strain evidence="3">DSM 25820 / JCM 18151 / SWAN1</strain>
    </source>
</reference>
<evidence type="ECO:0000313" key="2">
    <source>
        <dbReference type="EMBL" id="AEG19008.1"/>
    </source>
</evidence>
<gene>
    <name evidence="2" type="ordered locus">MSWAN_1999</name>
</gene>
<sequence>MDLDRYVLPVIAILVILILIVTAISLSGNSTFQTGNLHFEYPNTWNQDHIVGNFSNESLYSEVTFTANFKDNTSQEQPAYITIQMQQKSEGVVNLPNSNSIFMNTTNSSIASVEIGNITATQMGSYGQNIAKKVTTIENNNYYYTIAYICPPYAMNQTEEAYNTIIKTLKIS</sequence>
<name>F6D749_METPW</name>
<keyword evidence="1" id="KW-0472">Membrane</keyword>
<feature type="transmembrane region" description="Helical" evidence="1">
    <location>
        <begin position="6"/>
        <end position="26"/>
    </location>
</feature>
<dbReference type="EMBL" id="CP002772">
    <property type="protein sequence ID" value="AEG19008.1"/>
    <property type="molecule type" value="Genomic_DNA"/>
</dbReference>
<accession>F6D749</accession>
<keyword evidence="1" id="KW-0812">Transmembrane</keyword>